<evidence type="ECO:0000256" key="1">
    <source>
        <dbReference type="SAM" id="MobiDB-lite"/>
    </source>
</evidence>
<protein>
    <submittedName>
        <fullName evidence="2">Uncharacterized protein</fullName>
    </submittedName>
</protein>
<evidence type="ECO:0000313" key="3">
    <source>
        <dbReference type="Proteomes" id="UP001151760"/>
    </source>
</evidence>
<proteinExistence type="predicted"/>
<reference evidence="2" key="2">
    <citation type="submission" date="2022-01" db="EMBL/GenBank/DDBJ databases">
        <authorList>
            <person name="Yamashiro T."/>
            <person name="Shiraishi A."/>
            <person name="Satake H."/>
            <person name="Nakayama K."/>
        </authorList>
    </citation>
    <scope>NUCLEOTIDE SEQUENCE</scope>
</reference>
<organism evidence="2 3">
    <name type="scientific">Tanacetum coccineum</name>
    <dbReference type="NCBI Taxonomy" id="301880"/>
    <lineage>
        <taxon>Eukaryota</taxon>
        <taxon>Viridiplantae</taxon>
        <taxon>Streptophyta</taxon>
        <taxon>Embryophyta</taxon>
        <taxon>Tracheophyta</taxon>
        <taxon>Spermatophyta</taxon>
        <taxon>Magnoliopsida</taxon>
        <taxon>eudicotyledons</taxon>
        <taxon>Gunneridae</taxon>
        <taxon>Pentapetalae</taxon>
        <taxon>asterids</taxon>
        <taxon>campanulids</taxon>
        <taxon>Asterales</taxon>
        <taxon>Asteraceae</taxon>
        <taxon>Asteroideae</taxon>
        <taxon>Anthemideae</taxon>
        <taxon>Anthemidinae</taxon>
        <taxon>Tanacetum</taxon>
    </lineage>
</organism>
<dbReference type="EMBL" id="BQNB010020058">
    <property type="protein sequence ID" value="GJT91889.1"/>
    <property type="molecule type" value="Genomic_DNA"/>
</dbReference>
<gene>
    <name evidence="2" type="ORF">Tco_1080734</name>
</gene>
<evidence type="ECO:0000313" key="2">
    <source>
        <dbReference type="EMBL" id="GJT91889.1"/>
    </source>
</evidence>
<reference evidence="2" key="1">
    <citation type="journal article" date="2022" name="Int. J. Mol. Sci.">
        <title>Draft Genome of Tanacetum Coccineum: Genomic Comparison of Closely Related Tanacetum-Family Plants.</title>
        <authorList>
            <person name="Yamashiro T."/>
            <person name="Shiraishi A."/>
            <person name="Nakayama K."/>
            <person name="Satake H."/>
        </authorList>
    </citation>
    <scope>NUCLEOTIDE SEQUENCE</scope>
</reference>
<feature type="region of interest" description="Disordered" evidence="1">
    <location>
        <begin position="501"/>
        <end position="534"/>
    </location>
</feature>
<keyword evidence="3" id="KW-1185">Reference proteome</keyword>
<name>A0ABQ5HWT7_9ASTR</name>
<comment type="caution">
    <text evidence="2">The sequence shown here is derived from an EMBL/GenBank/DDBJ whole genome shotgun (WGS) entry which is preliminary data.</text>
</comment>
<sequence length="534" mass="55272">MVVVTRIGTTIPKALWTSLFEFDNVSFALSGAKSVKHVLSGFEPTTSFDFALSKLFARWKGIALDVGSRARDWFAADMGRIKGVGGLRGWSSGRQPGVAGVSGPGDGVGGAFGGWVSGIPNASGRDGVLLPKRRIVTPRCQGDGTDGRGRLKLRGGIGRAARLTSWLDRDLHGTVGSAVLLVAVVPGSTGYGSDGVKTGESDSTVYRHGGARCVLTNTLTGGWPALIVSSCSDYTGEDMSQVARGGVLSAPGAAGGGARYVEELMGVSGDRHGGGALTGQLRVGKSSEVPASQGGRAPGILGCGRGASIIVTAVGASAAWLGSDVGNLDEGGAYLGGPEVGSRGAACVRSFRLRVVEEDCGGQEVERKRVRCPGATSPGDGTWRCGDGYWGRAGCEMGGREEKTESRHKRLCINGLDDTGPGLKTGRRGAAHGRSGVLFRQLTWVAGPIVSTPYEGTPGLAVRGAPVFCGLYAFLTPQTAFGRAEEIPDVRTTVGEPCPLVGLRGRKGSKDRESDSLEETLTRQSSSHGVLKRR</sequence>
<accession>A0ABQ5HWT7</accession>
<dbReference type="Proteomes" id="UP001151760">
    <property type="component" value="Unassembled WGS sequence"/>
</dbReference>